<name>A0A516GB17_9MICO</name>
<reference evidence="1 2" key="1">
    <citation type="submission" date="2019-07" db="EMBL/GenBank/DDBJ databases">
        <title>complete genome sequencing of Ornithinimicrobium sp. H23M54.</title>
        <authorList>
            <person name="Bae J.-W."/>
            <person name="Lee S.-Y."/>
        </authorList>
    </citation>
    <scope>NUCLEOTIDE SEQUENCE [LARGE SCALE GENOMIC DNA]</scope>
    <source>
        <strain evidence="1 2">H23M54</strain>
    </source>
</reference>
<protein>
    <submittedName>
        <fullName evidence="1">Helix-turn-helix domain-containing protein</fullName>
    </submittedName>
</protein>
<keyword evidence="2" id="KW-1185">Reference proteome</keyword>
<dbReference type="Pfam" id="PF12840">
    <property type="entry name" value="HTH_20"/>
    <property type="match status" value="1"/>
</dbReference>
<dbReference type="AlphaFoldDB" id="A0A516GB17"/>
<dbReference type="InterPro" id="IPR036388">
    <property type="entry name" value="WH-like_DNA-bd_sf"/>
</dbReference>
<evidence type="ECO:0000313" key="2">
    <source>
        <dbReference type="Proteomes" id="UP000315395"/>
    </source>
</evidence>
<accession>A0A516GB17</accession>
<dbReference type="InterPro" id="IPR036390">
    <property type="entry name" value="WH_DNA-bd_sf"/>
</dbReference>
<dbReference type="Gene3D" id="1.10.10.10">
    <property type="entry name" value="Winged helix-like DNA-binding domain superfamily/Winged helix DNA-binding domain"/>
    <property type="match status" value="1"/>
</dbReference>
<dbReference type="EMBL" id="CP041616">
    <property type="protein sequence ID" value="QDO88709.1"/>
    <property type="molecule type" value="Genomic_DNA"/>
</dbReference>
<dbReference type="Proteomes" id="UP000315395">
    <property type="component" value="Chromosome"/>
</dbReference>
<dbReference type="RefSeq" id="WP_143783386.1">
    <property type="nucleotide sequence ID" value="NZ_CP041616.1"/>
</dbReference>
<dbReference type="SUPFAM" id="SSF46785">
    <property type="entry name" value="Winged helix' DNA-binding domain"/>
    <property type="match status" value="1"/>
</dbReference>
<dbReference type="InterPro" id="IPR011991">
    <property type="entry name" value="ArsR-like_HTH"/>
</dbReference>
<proteinExistence type="predicted"/>
<dbReference type="OrthoDB" id="3399802at2"/>
<gene>
    <name evidence="1" type="ORF">FNH13_10525</name>
</gene>
<sequence>MGRPDAGDGLDLLRSDVRRNLYDHLADLPVQEVEGSQSLRHSGLSAQELADVVGLHLTTVRFHLDQLVAAGLLTTIQAPPSGAGRPRKLYAVPGVAMTPPSDPHALQAYAALSEIVATVDTRDEPLEQSPAALELSGREWARDHVSRLAVRIGQHAPAPTPGAWLGKIGAVLDLLVGWGHAPEIRTSSGAHEVDILLRDCPFIALARDSPQMVCGVHRGLLRGALDALGEESAELDLQPLIDHRTCRAHLTVTTPFPDRGES</sequence>
<evidence type="ECO:0000313" key="1">
    <source>
        <dbReference type="EMBL" id="QDO88709.1"/>
    </source>
</evidence>
<dbReference type="KEGG" id="orz:FNH13_10525"/>
<organism evidence="1 2">
    <name type="scientific">Ornithinimicrobium ciconiae</name>
    <dbReference type="NCBI Taxonomy" id="2594265"/>
    <lineage>
        <taxon>Bacteria</taxon>
        <taxon>Bacillati</taxon>
        <taxon>Actinomycetota</taxon>
        <taxon>Actinomycetes</taxon>
        <taxon>Micrococcales</taxon>
        <taxon>Ornithinimicrobiaceae</taxon>
        <taxon>Ornithinimicrobium</taxon>
    </lineage>
</organism>
<dbReference type="CDD" id="cd00090">
    <property type="entry name" value="HTH_ARSR"/>
    <property type="match status" value="1"/>
</dbReference>